<gene>
    <name evidence="9" type="primary">trpD</name>
    <name evidence="12" type="ordered locus">Tter_1253</name>
</gene>
<sequence length="346" mass="36720">MERDVSVIYEAIHLLSQGKSLTRDQAEAVMDLIMEGQVTGAQFGAIMMGLHLKGETIDEIAGFASVMRRKALRVNVKGDVVDTCGTGGDKADTFNISTTAAFVIAAAGAKVAKHGNRAMSSRCGSADVLEALGARIDLGPTAVERVIEDTGMGFMFAPLFHPAMKYAAGPRREMRVRTIFNILGPLTNPAGARRQVLGVADSALASKMIEALRELGSVHALVVHGEDGLDEITLSGPSMVYELKDGKISRYEICPEQFGFRSSSTQSLRGGDRETNADITRKVLTGTSGPARDVVLINAAAGLVAADVAENLKEGLEIAARVIDEGAAMEKLDAFIGATHRFAEEN</sequence>
<keyword evidence="5 9" id="KW-0822">Tryptophan biosynthesis</keyword>
<comment type="function">
    <text evidence="9">Catalyzes the transfer of the phosphoribosyl group of 5-phosphorylribose-1-pyrophosphate (PRPP) to anthranilate to yield N-(5'-phosphoribosyl)-anthranilate (PRA).</text>
</comment>
<comment type="catalytic activity">
    <reaction evidence="7 9">
        <text>N-(5-phospho-beta-D-ribosyl)anthranilate + diphosphate = 5-phospho-alpha-D-ribose 1-diphosphate + anthranilate</text>
        <dbReference type="Rhea" id="RHEA:11768"/>
        <dbReference type="ChEBI" id="CHEBI:16567"/>
        <dbReference type="ChEBI" id="CHEBI:18277"/>
        <dbReference type="ChEBI" id="CHEBI:33019"/>
        <dbReference type="ChEBI" id="CHEBI:58017"/>
        <dbReference type="EC" id="2.4.2.18"/>
    </reaction>
</comment>
<dbReference type="KEGG" id="ttr:Tter_1253"/>
<dbReference type="InterPro" id="IPR017459">
    <property type="entry name" value="Glycosyl_Trfase_fam3_N_dom"/>
</dbReference>
<dbReference type="PANTHER" id="PTHR43285:SF2">
    <property type="entry name" value="ANTHRANILATE PHOSPHORIBOSYLTRANSFERASE"/>
    <property type="match status" value="1"/>
</dbReference>
<evidence type="ECO:0000313" key="12">
    <source>
        <dbReference type="EMBL" id="ACZ42161.1"/>
    </source>
</evidence>
<dbReference type="AlphaFoldDB" id="D1CBJ6"/>
<feature type="binding site" evidence="9">
    <location>
        <begin position="95"/>
        <end position="98"/>
    </location>
    <ligand>
        <name>5-phospho-alpha-D-ribose 1-diphosphate</name>
        <dbReference type="ChEBI" id="CHEBI:58017"/>
    </ligand>
</feature>
<proteinExistence type="inferred from homology"/>
<evidence type="ECO:0000256" key="8">
    <source>
        <dbReference type="ARBA" id="ARBA00061188"/>
    </source>
</evidence>
<feature type="binding site" evidence="9">
    <location>
        <position position="97"/>
    </location>
    <ligand>
        <name>Mg(2+)</name>
        <dbReference type="ChEBI" id="CHEBI:18420"/>
        <label>1</label>
    </ligand>
</feature>
<dbReference type="HAMAP" id="MF_00211">
    <property type="entry name" value="TrpD"/>
    <property type="match status" value="1"/>
</dbReference>
<dbReference type="GO" id="GO:0000162">
    <property type="term" value="P:L-tryptophan biosynthetic process"/>
    <property type="evidence" value="ECO:0007669"/>
    <property type="project" value="UniProtKB-UniRule"/>
</dbReference>
<keyword evidence="2 9" id="KW-0028">Amino-acid biosynthesis</keyword>
<comment type="pathway">
    <text evidence="1 9">Amino-acid biosynthesis; L-tryptophan biosynthesis; L-tryptophan from chorismate: step 2/5.</text>
</comment>
<evidence type="ECO:0000259" key="11">
    <source>
        <dbReference type="Pfam" id="PF02885"/>
    </source>
</evidence>
<evidence type="ECO:0000256" key="5">
    <source>
        <dbReference type="ARBA" id="ARBA00022822"/>
    </source>
</evidence>
<feature type="domain" description="Glycosyl transferase family 3" evidence="10">
    <location>
        <begin position="78"/>
        <end position="328"/>
    </location>
</feature>
<feature type="binding site" evidence="9">
    <location>
        <position position="85"/>
    </location>
    <ligand>
        <name>anthranilate</name>
        <dbReference type="ChEBI" id="CHEBI:16567"/>
        <label>1</label>
    </ligand>
</feature>
<reference evidence="13" key="1">
    <citation type="journal article" date="2010" name="Stand. Genomic Sci.">
        <title>Complete genome sequence of 'Thermobaculum terrenum' type strain (YNP1).</title>
        <authorList>
            <person name="Kiss H."/>
            <person name="Cleland D."/>
            <person name="Lapidus A."/>
            <person name="Lucas S."/>
            <person name="Glavina Del Rio T."/>
            <person name="Nolan M."/>
            <person name="Tice H."/>
            <person name="Han C."/>
            <person name="Goodwin L."/>
            <person name="Pitluck S."/>
            <person name="Liolios K."/>
            <person name="Ivanova N."/>
            <person name="Mavromatis K."/>
            <person name="Ovchinnikova G."/>
            <person name="Pati A."/>
            <person name="Chen A."/>
            <person name="Palaniappan K."/>
            <person name="Land M."/>
            <person name="Hauser L."/>
            <person name="Chang Y."/>
            <person name="Jeffries C."/>
            <person name="Lu M."/>
            <person name="Brettin T."/>
            <person name="Detter J."/>
            <person name="Goker M."/>
            <person name="Tindall B."/>
            <person name="Beck B."/>
            <person name="McDermott T."/>
            <person name="Woyke T."/>
            <person name="Bristow J."/>
            <person name="Eisen J."/>
            <person name="Markowitz V."/>
            <person name="Hugenholtz P."/>
            <person name="Kyrpides N."/>
            <person name="Klenk H."/>
            <person name="Cheng J."/>
        </authorList>
    </citation>
    <scope>NUCLEOTIDE SEQUENCE [LARGE SCALE GENOMIC DNA]</scope>
    <source>
        <strain evidence="13">ATCC BAA-798 / YNP1</strain>
    </source>
</reference>
<dbReference type="NCBIfam" id="TIGR01245">
    <property type="entry name" value="trpD"/>
    <property type="match status" value="1"/>
</dbReference>
<keyword evidence="6 9" id="KW-0057">Aromatic amino acid biosynthesis</keyword>
<keyword evidence="4 9" id="KW-0808">Transferase</keyword>
<dbReference type="InterPro" id="IPR035902">
    <property type="entry name" value="Nuc_phospho_transferase"/>
</dbReference>
<dbReference type="Pfam" id="PF00591">
    <property type="entry name" value="Glycos_transf_3"/>
    <property type="match status" value="1"/>
</dbReference>
<evidence type="ECO:0000256" key="3">
    <source>
        <dbReference type="ARBA" id="ARBA00022676"/>
    </source>
</evidence>
<dbReference type="OrthoDB" id="9806430at2"/>
<organism evidence="12 13">
    <name type="scientific">Thermobaculum terrenum (strain ATCC BAA-798 / CCMEE 7001 / YNP1)</name>
    <dbReference type="NCBI Taxonomy" id="525904"/>
    <lineage>
        <taxon>Bacteria</taxon>
        <taxon>Bacillati</taxon>
        <taxon>Chloroflexota</taxon>
        <taxon>Chloroflexia</taxon>
        <taxon>Candidatus Thermobaculales</taxon>
        <taxon>Candidatus Thermobaculaceae</taxon>
        <taxon>Thermobaculum</taxon>
    </lineage>
</organism>
<feature type="binding site" evidence="9">
    <location>
        <position position="125"/>
    </location>
    <ligand>
        <name>5-phospho-alpha-D-ribose 1-diphosphate</name>
        <dbReference type="ChEBI" id="CHEBI:58017"/>
    </ligand>
</feature>
<name>D1CBJ6_THET1</name>
<evidence type="ECO:0000256" key="1">
    <source>
        <dbReference type="ARBA" id="ARBA00004907"/>
    </source>
</evidence>
<dbReference type="FunFam" id="3.40.1030.10:FF:000002">
    <property type="entry name" value="Anthranilate phosphoribosyltransferase"/>
    <property type="match status" value="1"/>
</dbReference>
<evidence type="ECO:0000313" key="13">
    <source>
        <dbReference type="Proteomes" id="UP000000323"/>
    </source>
</evidence>
<keyword evidence="3 9" id="KW-0328">Glycosyltransferase</keyword>
<evidence type="ECO:0000256" key="6">
    <source>
        <dbReference type="ARBA" id="ARBA00023141"/>
    </source>
</evidence>
<dbReference type="GO" id="GO:0004048">
    <property type="term" value="F:anthranilate phosphoribosyltransferase activity"/>
    <property type="evidence" value="ECO:0007669"/>
    <property type="project" value="UniProtKB-UniRule"/>
</dbReference>
<dbReference type="eggNOG" id="COG0547">
    <property type="taxonomic scope" value="Bacteria"/>
</dbReference>
<dbReference type="PANTHER" id="PTHR43285">
    <property type="entry name" value="ANTHRANILATE PHOSPHORIBOSYLTRANSFERASE"/>
    <property type="match status" value="1"/>
</dbReference>
<evidence type="ECO:0000256" key="9">
    <source>
        <dbReference type="HAMAP-Rule" id="MF_00211"/>
    </source>
</evidence>
<feature type="domain" description="Glycosyl transferase family 3 N-terminal" evidence="11">
    <location>
        <begin position="10"/>
        <end position="71"/>
    </location>
</feature>
<dbReference type="SUPFAM" id="SSF47648">
    <property type="entry name" value="Nucleoside phosphorylase/phosphoribosyltransferase N-terminal domain"/>
    <property type="match status" value="1"/>
</dbReference>
<dbReference type="GO" id="GO:0005829">
    <property type="term" value="C:cytosol"/>
    <property type="evidence" value="ECO:0007669"/>
    <property type="project" value="TreeGrafter"/>
</dbReference>
<dbReference type="EC" id="2.4.2.18" evidence="9"/>
<evidence type="ECO:0000256" key="2">
    <source>
        <dbReference type="ARBA" id="ARBA00022605"/>
    </source>
</evidence>
<dbReference type="Proteomes" id="UP000000323">
    <property type="component" value="Chromosome 1"/>
</dbReference>
<feature type="binding site" evidence="9">
    <location>
        <begin position="113"/>
        <end position="121"/>
    </location>
    <ligand>
        <name>5-phospho-alpha-D-ribose 1-diphosphate</name>
        <dbReference type="ChEBI" id="CHEBI:58017"/>
    </ligand>
</feature>
<feature type="binding site" evidence="9">
    <location>
        <position position="85"/>
    </location>
    <ligand>
        <name>5-phospho-alpha-D-ribose 1-diphosphate</name>
        <dbReference type="ChEBI" id="CHEBI:58017"/>
    </ligand>
</feature>
<dbReference type="Gene3D" id="1.20.970.10">
    <property type="entry name" value="Transferase, Pyrimidine Nucleoside Phosphorylase, Chain C"/>
    <property type="match status" value="1"/>
</dbReference>
<keyword evidence="9" id="KW-0479">Metal-binding</keyword>
<evidence type="ECO:0000256" key="7">
    <source>
        <dbReference type="ARBA" id="ARBA00052328"/>
    </source>
</evidence>
<dbReference type="SUPFAM" id="SSF52418">
    <property type="entry name" value="Nucleoside phosphorylase/phosphoribosyltransferase catalytic domain"/>
    <property type="match status" value="1"/>
</dbReference>
<comment type="subunit">
    <text evidence="9">Homodimer.</text>
</comment>
<dbReference type="Pfam" id="PF02885">
    <property type="entry name" value="Glycos_trans_3N"/>
    <property type="match status" value="1"/>
</dbReference>
<dbReference type="InterPro" id="IPR005940">
    <property type="entry name" value="Anthranilate_Pribosyl_Tfrase"/>
</dbReference>
<comment type="cofactor">
    <cofactor evidence="9">
        <name>Mg(2+)</name>
        <dbReference type="ChEBI" id="CHEBI:18420"/>
    </cofactor>
    <text evidence="9">Binds 2 magnesium ions per monomer.</text>
</comment>
<feature type="binding site" evidence="9">
    <location>
        <position position="171"/>
    </location>
    <ligand>
        <name>anthranilate</name>
        <dbReference type="ChEBI" id="CHEBI:16567"/>
        <label>2</label>
    </ligand>
</feature>
<feature type="binding site" evidence="9">
    <location>
        <position position="231"/>
    </location>
    <ligand>
        <name>Mg(2+)</name>
        <dbReference type="ChEBI" id="CHEBI:18420"/>
        <label>2</label>
    </ligand>
</feature>
<dbReference type="GO" id="GO:0000287">
    <property type="term" value="F:magnesium ion binding"/>
    <property type="evidence" value="ECO:0007669"/>
    <property type="project" value="UniProtKB-UniRule"/>
</dbReference>
<feature type="binding site" evidence="9">
    <location>
        <position position="93"/>
    </location>
    <ligand>
        <name>5-phospho-alpha-D-ribose 1-diphosphate</name>
        <dbReference type="ChEBI" id="CHEBI:58017"/>
    </ligand>
</feature>
<feature type="binding site" evidence="9">
    <location>
        <begin position="88"/>
        <end position="89"/>
    </location>
    <ligand>
        <name>5-phospho-alpha-D-ribose 1-diphosphate</name>
        <dbReference type="ChEBI" id="CHEBI:58017"/>
    </ligand>
</feature>
<dbReference type="InterPro" id="IPR000312">
    <property type="entry name" value="Glycosyl_Trfase_fam3"/>
</dbReference>
<protein>
    <recommendedName>
        <fullName evidence="9">Anthranilate phosphoribosyltransferase</fullName>
        <ecNumber evidence="9">2.4.2.18</ecNumber>
    </recommendedName>
</protein>
<feature type="binding site" evidence="9">
    <location>
        <position position="231"/>
    </location>
    <ligand>
        <name>Mg(2+)</name>
        <dbReference type="ChEBI" id="CHEBI:18420"/>
        <label>1</label>
    </ligand>
</feature>
<accession>D1CBJ6</accession>
<evidence type="ECO:0000259" key="10">
    <source>
        <dbReference type="Pfam" id="PF00591"/>
    </source>
</evidence>
<keyword evidence="9" id="KW-0460">Magnesium</keyword>
<dbReference type="InterPro" id="IPR036320">
    <property type="entry name" value="Glycosyl_Trfase_fam3_N_dom_sf"/>
</dbReference>
<dbReference type="Gene3D" id="3.40.1030.10">
    <property type="entry name" value="Nucleoside phosphorylase/phosphoribosyltransferase catalytic domain"/>
    <property type="match status" value="1"/>
</dbReference>
<comment type="caution">
    <text evidence="9">Lacks conserved residue(s) required for the propagation of feature annotation.</text>
</comment>
<dbReference type="HOGENOM" id="CLU_034315_2_1_0"/>
<keyword evidence="13" id="KW-1185">Reference proteome</keyword>
<feature type="binding site" evidence="9">
    <location>
        <position position="230"/>
    </location>
    <ligand>
        <name>Mg(2+)</name>
        <dbReference type="ChEBI" id="CHEBI:18420"/>
        <label>2</label>
    </ligand>
</feature>
<evidence type="ECO:0000256" key="4">
    <source>
        <dbReference type="ARBA" id="ARBA00022679"/>
    </source>
</evidence>
<comment type="similarity">
    <text evidence="8">In the C-terminal section; belongs to the anthranilate phosphoribosyltransferase family.</text>
</comment>
<dbReference type="EMBL" id="CP001825">
    <property type="protein sequence ID" value="ACZ42161.1"/>
    <property type="molecule type" value="Genomic_DNA"/>
</dbReference>
<feature type="binding site" evidence="9">
    <location>
        <position position="116"/>
    </location>
    <ligand>
        <name>anthranilate</name>
        <dbReference type="ChEBI" id="CHEBI:16567"/>
        <label>1</label>
    </ligand>
</feature>
<dbReference type="UniPathway" id="UPA00035">
    <property type="reaction ID" value="UER00041"/>
</dbReference>
<dbReference type="STRING" id="525904.Tter_1253"/>
<comment type="similarity">
    <text evidence="9">Belongs to the anthranilate phosphoribosyltransferase family.</text>
</comment>
<dbReference type="RefSeq" id="WP_012875196.1">
    <property type="nucleotide sequence ID" value="NC_013525.1"/>
</dbReference>